<proteinExistence type="predicted"/>
<accession>A0A419W0G5</accession>
<organism evidence="1 2">
    <name type="scientific">Halopiger aswanensis</name>
    <dbReference type="NCBI Taxonomy" id="148449"/>
    <lineage>
        <taxon>Archaea</taxon>
        <taxon>Methanobacteriati</taxon>
        <taxon>Methanobacteriota</taxon>
        <taxon>Stenosarchaea group</taxon>
        <taxon>Halobacteria</taxon>
        <taxon>Halobacteriales</taxon>
        <taxon>Natrialbaceae</taxon>
        <taxon>Halopiger</taxon>
    </lineage>
</organism>
<keyword evidence="2" id="KW-1185">Reference proteome</keyword>
<sequence length="81" mass="8375">MTAVLELLIRVCALLAIVAEQTVSASGIEVVAALASDLLVTDLGGFLLGCGLGYTATRFARRLPTESSFGQSSSVSRSSVR</sequence>
<gene>
    <name evidence="1" type="ORF">ATJ93_3787</name>
</gene>
<dbReference type="AlphaFoldDB" id="A0A419W0G5"/>
<dbReference type="EMBL" id="RAPO01000004">
    <property type="protein sequence ID" value="RKD88966.1"/>
    <property type="molecule type" value="Genomic_DNA"/>
</dbReference>
<comment type="caution">
    <text evidence="1">The sequence shown here is derived from an EMBL/GenBank/DDBJ whole genome shotgun (WGS) entry which is preliminary data.</text>
</comment>
<evidence type="ECO:0000313" key="1">
    <source>
        <dbReference type="EMBL" id="RKD88966.1"/>
    </source>
</evidence>
<reference evidence="1 2" key="1">
    <citation type="submission" date="2018-09" db="EMBL/GenBank/DDBJ databases">
        <title>Genomic Encyclopedia of Archaeal and Bacterial Type Strains, Phase II (KMG-II): from individual species to whole genera.</title>
        <authorList>
            <person name="Goeker M."/>
        </authorList>
    </citation>
    <scope>NUCLEOTIDE SEQUENCE [LARGE SCALE GENOMIC DNA]</scope>
    <source>
        <strain evidence="1 2">DSM 13151</strain>
    </source>
</reference>
<name>A0A419W0G5_9EURY</name>
<protein>
    <submittedName>
        <fullName evidence="1">CPA1 family monovalent cation:H+ antiporter</fullName>
    </submittedName>
</protein>
<evidence type="ECO:0000313" key="2">
    <source>
        <dbReference type="Proteomes" id="UP000283805"/>
    </source>
</evidence>
<dbReference type="Proteomes" id="UP000283805">
    <property type="component" value="Unassembled WGS sequence"/>
</dbReference>